<gene>
    <name evidence="1" type="ORF">CTEN210_00558</name>
</gene>
<accession>A0AAD3CFR6</accession>
<evidence type="ECO:0000313" key="2">
    <source>
        <dbReference type="Proteomes" id="UP001054902"/>
    </source>
</evidence>
<comment type="caution">
    <text evidence="1">The sequence shown here is derived from an EMBL/GenBank/DDBJ whole genome shotgun (WGS) entry which is preliminary data.</text>
</comment>
<organism evidence="1 2">
    <name type="scientific">Chaetoceros tenuissimus</name>
    <dbReference type="NCBI Taxonomy" id="426638"/>
    <lineage>
        <taxon>Eukaryota</taxon>
        <taxon>Sar</taxon>
        <taxon>Stramenopiles</taxon>
        <taxon>Ochrophyta</taxon>
        <taxon>Bacillariophyta</taxon>
        <taxon>Coscinodiscophyceae</taxon>
        <taxon>Chaetocerotophycidae</taxon>
        <taxon>Chaetocerotales</taxon>
        <taxon>Chaetocerotaceae</taxon>
        <taxon>Chaetoceros</taxon>
    </lineage>
</organism>
<dbReference type="Proteomes" id="UP001054902">
    <property type="component" value="Unassembled WGS sequence"/>
</dbReference>
<protein>
    <submittedName>
        <fullName evidence="1">Uncharacterized protein</fullName>
    </submittedName>
</protein>
<proteinExistence type="predicted"/>
<name>A0AAD3CFR6_9STRA</name>
<sequence length="397" mass="45730">MNISTFQSNLDFIKSLYFHEEWKDEKCRDRILEAIEEANEKIEKAFGKSMHYLGWKHEPSFEAVEKVVRKFPSTLSFINEFDGRIPIQHAAVATNSFPYIPVLAKEGAKHKVGGEDARGGLLMIDPNQNRGWNTLHWLVCVLTDADNDAKRGRVLKELRNLGLLLKKDIQEYQLLRYACCERNRKRFEYLVNWDPNALIDTRIGNQPLIHALNQEGSLFMILKAGFEKHPNIGGLLFIKDDEGVNAVDTIFNQFGTEKIMEILHRIFSPQNNFPILHHIFIKAPEHIPTFLNKFPWATQLRDHHGRSLQQAVLAAGPDIMNANNFLFPMLTDDQIREKDPITTLYPFAAMAVGENADLEKSFYLLRRHPSVLERRSRSSSITVNAVIRKKRKRSDSV</sequence>
<dbReference type="AlphaFoldDB" id="A0AAD3CFR6"/>
<keyword evidence="2" id="KW-1185">Reference proteome</keyword>
<dbReference type="EMBL" id="BLLK01000019">
    <property type="protein sequence ID" value="GFH44084.1"/>
    <property type="molecule type" value="Genomic_DNA"/>
</dbReference>
<evidence type="ECO:0000313" key="1">
    <source>
        <dbReference type="EMBL" id="GFH44084.1"/>
    </source>
</evidence>
<reference evidence="1 2" key="1">
    <citation type="journal article" date="2021" name="Sci. Rep.">
        <title>The genome of the diatom Chaetoceros tenuissimus carries an ancient integrated fragment of an extant virus.</title>
        <authorList>
            <person name="Hongo Y."/>
            <person name="Kimura K."/>
            <person name="Takaki Y."/>
            <person name="Yoshida Y."/>
            <person name="Baba S."/>
            <person name="Kobayashi G."/>
            <person name="Nagasaki K."/>
            <person name="Hano T."/>
            <person name="Tomaru Y."/>
        </authorList>
    </citation>
    <scope>NUCLEOTIDE SEQUENCE [LARGE SCALE GENOMIC DNA]</scope>
    <source>
        <strain evidence="1 2">NIES-3715</strain>
    </source>
</reference>